<gene>
    <name evidence="1" type="ORF">SDC9_185519</name>
</gene>
<reference evidence="1" key="1">
    <citation type="submission" date="2019-08" db="EMBL/GenBank/DDBJ databases">
        <authorList>
            <person name="Kucharzyk K."/>
            <person name="Murdoch R.W."/>
            <person name="Higgins S."/>
            <person name="Loffler F."/>
        </authorList>
    </citation>
    <scope>NUCLEOTIDE SEQUENCE</scope>
</reference>
<evidence type="ECO:0000313" key="1">
    <source>
        <dbReference type="EMBL" id="MPN37997.1"/>
    </source>
</evidence>
<name>A0A645HG32_9ZZZZ</name>
<protein>
    <submittedName>
        <fullName evidence="1">Uncharacterized protein</fullName>
    </submittedName>
</protein>
<accession>A0A645HG32</accession>
<comment type="caution">
    <text evidence="1">The sequence shown here is derived from an EMBL/GenBank/DDBJ whole genome shotgun (WGS) entry which is preliminary data.</text>
</comment>
<sequence length="48" mass="5368">MVVINNFQGCLILLVNFTGCLEEIRVDIGQRAFTDNFFHGIKGSINIP</sequence>
<dbReference type="AlphaFoldDB" id="A0A645HG32"/>
<dbReference type="EMBL" id="VSSQ01092961">
    <property type="protein sequence ID" value="MPN37997.1"/>
    <property type="molecule type" value="Genomic_DNA"/>
</dbReference>
<organism evidence="1">
    <name type="scientific">bioreactor metagenome</name>
    <dbReference type="NCBI Taxonomy" id="1076179"/>
    <lineage>
        <taxon>unclassified sequences</taxon>
        <taxon>metagenomes</taxon>
        <taxon>ecological metagenomes</taxon>
    </lineage>
</organism>
<proteinExistence type="predicted"/>